<comment type="caution">
    <text evidence="3">The sequence shown here is derived from an EMBL/GenBank/DDBJ whole genome shotgun (WGS) entry which is preliminary data.</text>
</comment>
<dbReference type="Pfam" id="PF07859">
    <property type="entry name" value="Abhydrolase_3"/>
    <property type="match status" value="1"/>
</dbReference>
<dbReference type="InterPro" id="IPR050300">
    <property type="entry name" value="GDXG_lipolytic_enzyme"/>
</dbReference>
<dbReference type="Gene3D" id="3.40.50.1820">
    <property type="entry name" value="alpha/beta hydrolase"/>
    <property type="match status" value="1"/>
</dbReference>
<evidence type="ECO:0000256" key="1">
    <source>
        <dbReference type="ARBA" id="ARBA00022801"/>
    </source>
</evidence>
<dbReference type="EMBL" id="CABFNS010000767">
    <property type="protein sequence ID" value="VUC27436.1"/>
    <property type="molecule type" value="Genomic_DNA"/>
</dbReference>
<dbReference type="Proteomes" id="UP000766486">
    <property type="component" value="Unassembled WGS sequence"/>
</dbReference>
<dbReference type="InterPro" id="IPR013094">
    <property type="entry name" value="AB_hydrolase_3"/>
</dbReference>
<dbReference type="PANTHER" id="PTHR48081:SF8">
    <property type="entry name" value="ALPHA_BETA HYDROLASE FOLD-3 DOMAIN-CONTAINING PROTEIN-RELATED"/>
    <property type="match status" value="1"/>
</dbReference>
<reference evidence="3 4" key="1">
    <citation type="submission" date="2019-06" db="EMBL/GenBank/DDBJ databases">
        <authorList>
            <person name="Broberg M."/>
        </authorList>
    </citation>
    <scope>NUCLEOTIDE SEQUENCE [LARGE SCALE GENOMIC DNA]</scope>
</reference>
<keyword evidence="1" id="KW-0378">Hydrolase</keyword>
<organism evidence="3 4">
    <name type="scientific">Bionectria ochroleuca</name>
    <name type="common">Gliocladium roseum</name>
    <dbReference type="NCBI Taxonomy" id="29856"/>
    <lineage>
        <taxon>Eukaryota</taxon>
        <taxon>Fungi</taxon>
        <taxon>Dikarya</taxon>
        <taxon>Ascomycota</taxon>
        <taxon>Pezizomycotina</taxon>
        <taxon>Sordariomycetes</taxon>
        <taxon>Hypocreomycetidae</taxon>
        <taxon>Hypocreales</taxon>
        <taxon>Bionectriaceae</taxon>
        <taxon>Clonostachys</taxon>
    </lineage>
</organism>
<dbReference type="SUPFAM" id="SSF53474">
    <property type="entry name" value="alpha/beta-Hydrolases"/>
    <property type="match status" value="1"/>
</dbReference>
<evidence type="ECO:0000313" key="4">
    <source>
        <dbReference type="Proteomes" id="UP000766486"/>
    </source>
</evidence>
<evidence type="ECO:0000259" key="2">
    <source>
        <dbReference type="Pfam" id="PF07859"/>
    </source>
</evidence>
<evidence type="ECO:0000313" key="3">
    <source>
        <dbReference type="EMBL" id="VUC27436.1"/>
    </source>
</evidence>
<dbReference type="InterPro" id="IPR029058">
    <property type="entry name" value="AB_hydrolase_fold"/>
</dbReference>
<sequence length="342" mass="37903">MATLDDPSTWPQWGIPDAQTIKMIEEEDVRVFPPVGLDSLPKLREAWSETIGNDAAEVLQAAGSEVVSDEIHVPLRDGTTSRTLLFKPSAKPADGSALVVLIHGGGFLIGTPEMEVPACVNAVKAYGCVCLSVGYRLAPESKYPTPYEDCWDVLQWTRSHAAELGADLSKGFVLGGTSAGGRMTGTLALWARDSNMQPPLTGLYLNATSLAYADAIPGPYRHLYRSHVEAEAREGRRAQKSKDTFEKALDPDIHSEVWNPLGWPTDHHGLPRTYLQVCGTDYHRDEALIFERILRLEHQIDTRVDVYPGMPHVFWFKFRNHPACKLFYKDTVAGLGWLLHLA</sequence>
<keyword evidence="4" id="KW-1185">Reference proteome</keyword>
<feature type="domain" description="Alpha/beta hydrolase fold-3" evidence="2">
    <location>
        <begin position="99"/>
        <end position="315"/>
    </location>
</feature>
<gene>
    <name evidence="3" type="ORF">CLO192961_LOCUS208551</name>
</gene>
<dbReference type="PANTHER" id="PTHR48081">
    <property type="entry name" value="AB HYDROLASE SUPERFAMILY PROTEIN C4A8.06C"/>
    <property type="match status" value="1"/>
</dbReference>
<protein>
    <recommendedName>
        <fullName evidence="2">Alpha/beta hydrolase fold-3 domain-containing protein</fullName>
    </recommendedName>
</protein>
<name>A0ABY6U8J1_BIOOC</name>
<accession>A0ABY6U8J1</accession>
<proteinExistence type="predicted"/>